<name>A0A1H0ZZH5_9MICC</name>
<feature type="transmembrane region" description="Helical" evidence="1">
    <location>
        <begin position="121"/>
        <end position="138"/>
    </location>
</feature>
<keyword evidence="1" id="KW-0472">Membrane</keyword>
<feature type="transmembrane region" description="Helical" evidence="1">
    <location>
        <begin position="698"/>
        <end position="720"/>
    </location>
</feature>
<sequence length="772" mass="80626">MASPLRTWVGTGAVAATLVLALVSIIGMFGFLGVPALAGGALLPVSADLAEIWHNASTWWISLGSGMPGHGDPFGYVLAVLAILALGNGSAAVLTLILLAMPLAGLAAWMAAGAFTQRRSLRLWVAFFWATLPALQVALGSGRIGALIAHLMIPWAVLGLVRASGSAVQRLNPDPLKPRPEVIHKPGINGIPSWTAAAAAGLCLAVITASAPALLPVFIIFVGIICLKRGRRAKTVWWSLVPPLALALPMLLAAMDTPRALLGDPGVPLFFEGAPLWQQVMGFPVAFDATAGLGAFGFLESLGQGPWALVFALITGVPMLVLAAVGLLLPSRGAVVARLSWLGAIVALAASWVSAMIATAIAPGAMVPPFTGPFVSLALFLLTAAALIGGDSGLRRLHTLNEPRKERKGAFRAIAVAAVVVLAAGPVLNLAHWLLPQLIAEETIAAEGRPLTDFGTEMQLEPSQARILPATATDRGTGPERTRSLVLSSESGSISAAVMHSGGTTMDQLSPIYAARSITGGIFDAERREDDDATAAARNAVAVIAAGTGVDPREELARLGVGFVVLQQTDSSAELLANRIDAVPGLSAVGRTDSGWLWRVVPDRSGEGDASSTLTSRVRVIDSTGALLQTVPSSWTSAGTTIPEGNAGRMVVLAERMNPGWNATLDGQPLEQAENGWAQAFKVPEAGGELRISYTNPWGIWVAIVQIIFLGITVLLAIPIPSRRRFVPRRIDHIMTTGTDSSPEELRMAAHEIDRADRHHADTAPATAGKEP</sequence>
<feature type="transmembrane region" description="Helical" evidence="1">
    <location>
        <begin position="213"/>
        <end position="230"/>
    </location>
</feature>
<protein>
    <submittedName>
        <fullName evidence="2">Uncharacterized protein</fullName>
    </submittedName>
</protein>
<dbReference type="STRING" id="37928.SAMN04489742_0659"/>
<evidence type="ECO:0000313" key="2">
    <source>
        <dbReference type="EMBL" id="SDQ32815.1"/>
    </source>
</evidence>
<evidence type="ECO:0000313" key="3">
    <source>
        <dbReference type="Proteomes" id="UP000181917"/>
    </source>
</evidence>
<organism evidence="2 3">
    <name type="scientific">Crystallibacter crystallopoietes</name>
    <dbReference type="NCBI Taxonomy" id="37928"/>
    <lineage>
        <taxon>Bacteria</taxon>
        <taxon>Bacillati</taxon>
        <taxon>Actinomycetota</taxon>
        <taxon>Actinomycetes</taxon>
        <taxon>Micrococcales</taxon>
        <taxon>Micrococcaceae</taxon>
        <taxon>Crystallibacter</taxon>
    </lineage>
</organism>
<feature type="transmembrane region" description="Helical" evidence="1">
    <location>
        <begin position="370"/>
        <end position="389"/>
    </location>
</feature>
<dbReference type="RefSeq" id="WP_170837933.1">
    <property type="nucleotide sequence ID" value="NZ_FNKH01000002.1"/>
</dbReference>
<feature type="transmembrane region" description="Helical" evidence="1">
    <location>
        <begin position="76"/>
        <end position="109"/>
    </location>
</feature>
<feature type="transmembrane region" description="Helical" evidence="1">
    <location>
        <begin position="12"/>
        <end position="34"/>
    </location>
</feature>
<accession>A0A1H0ZZH5</accession>
<feature type="transmembrane region" description="Helical" evidence="1">
    <location>
        <begin position="410"/>
        <end position="435"/>
    </location>
</feature>
<feature type="transmembrane region" description="Helical" evidence="1">
    <location>
        <begin position="237"/>
        <end position="255"/>
    </location>
</feature>
<reference evidence="2 3" key="1">
    <citation type="submission" date="2016-10" db="EMBL/GenBank/DDBJ databases">
        <authorList>
            <person name="de Groot N.N."/>
        </authorList>
    </citation>
    <scope>NUCLEOTIDE SEQUENCE [LARGE SCALE GENOMIC DNA]</scope>
    <source>
        <strain evidence="2 3">DSM 20117</strain>
    </source>
</reference>
<dbReference type="EMBL" id="FNKH01000002">
    <property type="protein sequence ID" value="SDQ32815.1"/>
    <property type="molecule type" value="Genomic_DNA"/>
</dbReference>
<keyword evidence="1" id="KW-1133">Transmembrane helix</keyword>
<dbReference type="AlphaFoldDB" id="A0A1H0ZZH5"/>
<feature type="transmembrane region" description="Helical" evidence="1">
    <location>
        <begin position="341"/>
        <end position="364"/>
    </location>
</feature>
<gene>
    <name evidence="2" type="ORF">SAMN04489742_0659</name>
</gene>
<feature type="transmembrane region" description="Helical" evidence="1">
    <location>
        <begin position="307"/>
        <end position="329"/>
    </location>
</feature>
<proteinExistence type="predicted"/>
<keyword evidence="3" id="KW-1185">Reference proteome</keyword>
<keyword evidence="1" id="KW-0812">Transmembrane</keyword>
<dbReference type="Proteomes" id="UP000181917">
    <property type="component" value="Unassembled WGS sequence"/>
</dbReference>
<evidence type="ECO:0000256" key="1">
    <source>
        <dbReference type="SAM" id="Phobius"/>
    </source>
</evidence>